<evidence type="ECO:0000256" key="9">
    <source>
        <dbReference type="SAM" id="Phobius"/>
    </source>
</evidence>
<dbReference type="InterPro" id="IPR017871">
    <property type="entry name" value="ABC_transporter-like_CS"/>
</dbReference>
<dbReference type="GO" id="GO:0015421">
    <property type="term" value="F:ABC-type oligopeptide transporter activity"/>
    <property type="evidence" value="ECO:0007669"/>
    <property type="project" value="TreeGrafter"/>
</dbReference>
<reference evidence="12" key="1">
    <citation type="journal article" date="2021" name="PeerJ">
        <title>Extensive microbial diversity within the chicken gut microbiome revealed by metagenomics and culture.</title>
        <authorList>
            <person name="Gilroy R."/>
            <person name="Ravi A."/>
            <person name="Getino M."/>
            <person name="Pursley I."/>
            <person name="Horton D.L."/>
            <person name="Alikhan N.F."/>
            <person name="Baker D."/>
            <person name="Gharbi K."/>
            <person name="Hall N."/>
            <person name="Watson M."/>
            <person name="Adriaenssens E.M."/>
            <person name="Foster-Nyarko E."/>
            <person name="Jarju S."/>
            <person name="Secka A."/>
            <person name="Antonio M."/>
            <person name="Oren A."/>
            <person name="Chaudhuri R.R."/>
            <person name="La Ragione R."/>
            <person name="Hildebrand F."/>
            <person name="Pallen M.J."/>
        </authorList>
    </citation>
    <scope>NUCLEOTIDE SEQUENCE</scope>
    <source>
        <strain evidence="12">811</strain>
    </source>
</reference>
<dbReference type="PANTHER" id="PTHR43394">
    <property type="entry name" value="ATP-DEPENDENT PERMEASE MDL1, MITOCHONDRIAL"/>
    <property type="match status" value="1"/>
</dbReference>
<dbReference type="PANTHER" id="PTHR43394:SF1">
    <property type="entry name" value="ATP-BINDING CASSETTE SUB-FAMILY B MEMBER 10, MITOCHONDRIAL"/>
    <property type="match status" value="1"/>
</dbReference>
<name>A0A9D2AF92_9FIRM</name>
<keyword evidence="8 9" id="KW-0472">Membrane</keyword>
<keyword evidence="3" id="KW-1003">Cell membrane</keyword>
<evidence type="ECO:0000259" key="11">
    <source>
        <dbReference type="PROSITE" id="PS50929"/>
    </source>
</evidence>
<dbReference type="InterPro" id="IPR003593">
    <property type="entry name" value="AAA+_ATPase"/>
</dbReference>
<dbReference type="CDD" id="cd18548">
    <property type="entry name" value="ABC_6TM_Tm287_like"/>
    <property type="match status" value="1"/>
</dbReference>
<dbReference type="GO" id="GO:0016887">
    <property type="term" value="F:ATP hydrolysis activity"/>
    <property type="evidence" value="ECO:0007669"/>
    <property type="project" value="InterPro"/>
</dbReference>
<feature type="transmembrane region" description="Helical" evidence="9">
    <location>
        <begin position="154"/>
        <end position="174"/>
    </location>
</feature>
<keyword evidence="6 12" id="KW-0067">ATP-binding</keyword>
<dbReference type="EMBL" id="DXFX01000037">
    <property type="protein sequence ID" value="HIX07376.1"/>
    <property type="molecule type" value="Genomic_DNA"/>
</dbReference>
<dbReference type="SUPFAM" id="SSF52540">
    <property type="entry name" value="P-loop containing nucleoside triphosphate hydrolases"/>
    <property type="match status" value="1"/>
</dbReference>
<evidence type="ECO:0000313" key="13">
    <source>
        <dbReference type="Proteomes" id="UP000824204"/>
    </source>
</evidence>
<dbReference type="PROSITE" id="PS50929">
    <property type="entry name" value="ABC_TM1F"/>
    <property type="match status" value="1"/>
</dbReference>
<dbReference type="Gene3D" id="3.40.50.300">
    <property type="entry name" value="P-loop containing nucleotide triphosphate hydrolases"/>
    <property type="match status" value="1"/>
</dbReference>
<evidence type="ECO:0000256" key="8">
    <source>
        <dbReference type="ARBA" id="ARBA00023136"/>
    </source>
</evidence>
<comment type="subcellular location">
    <subcellularLocation>
        <location evidence="1">Cell membrane</location>
        <topology evidence="1">Multi-pass membrane protein</topology>
    </subcellularLocation>
</comment>
<dbReference type="GO" id="GO:0005886">
    <property type="term" value="C:plasma membrane"/>
    <property type="evidence" value="ECO:0007669"/>
    <property type="project" value="UniProtKB-SubCell"/>
</dbReference>
<dbReference type="Pfam" id="PF00664">
    <property type="entry name" value="ABC_membrane"/>
    <property type="match status" value="1"/>
</dbReference>
<evidence type="ECO:0000256" key="7">
    <source>
        <dbReference type="ARBA" id="ARBA00022989"/>
    </source>
</evidence>
<evidence type="ECO:0000256" key="1">
    <source>
        <dbReference type="ARBA" id="ARBA00004651"/>
    </source>
</evidence>
<accession>A0A9D2AF92</accession>
<dbReference type="Proteomes" id="UP000824204">
    <property type="component" value="Unassembled WGS sequence"/>
</dbReference>
<dbReference type="Gene3D" id="1.20.1560.10">
    <property type="entry name" value="ABC transporter type 1, transmembrane domain"/>
    <property type="match status" value="1"/>
</dbReference>
<evidence type="ECO:0000259" key="10">
    <source>
        <dbReference type="PROSITE" id="PS50893"/>
    </source>
</evidence>
<evidence type="ECO:0000256" key="2">
    <source>
        <dbReference type="ARBA" id="ARBA00022448"/>
    </source>
</evidence>
<evidence type="ECO:0000256" key="3">
    <source>
        <dbReference type="ARBA" id="ARBA00022475"/>
    </source>
</evidence>
<reference evidence="12" key="2">
    <citation type="submission" date="2021-04" db="EMBL/GenBank/DDBJ databases">
        <authorList>
            <person name="Gilroy R."/>
        </authorList>
    </citation>
    <scope>NUCLEOTIDE SEQUENCE</scope>
    <source>
        <strain evidence="12">811</strain>
    </source>
</reference>
<keyword evidence="2" id="KW-0813">Transport</keyword>
<feature type="transmembrane region" description="Helical" evidence="9">
    <location>
        <begin position="52"/>
        <end position="74"/>
    </location>
</feature>
<dbReference type="InterPro" id="IPR003439">
    <property type="entry name" value="ABC_transporter-like_ATP-bd"/>
</dbReference>
<feature type="transmembrane region" description="Helical" evidence="9">
    <location>
        <begin position="20"/>
        <end position="40"/>
    </location>
</feature>
<feature type="domain" description="ABC transmembrane type-1" evidence="11">
    <location>
        <begin position="16"/>
        <end position="300"/>
    </location>
</feature>
<evidence type="ECO:0000313" key="12">
    <source>
        <dbReference type="EMBL" id="HIX07376.1"/>
    </source>
</evidence>
<feature type="transmembrane region" description="Helical" evidence="9">
    <location>
        <begin position="126"/>
        <end position="148"/>
    </location>
</feature>
<feature type="transmembrane region" description="Helical" evidence="9">
    <location>
        <begin position="278"/>
        <end position="298"/>
    </location>
</feature>
<proteinExistence type="predicted"/>
<dbReference type="AlphaFoldDB" id="A0A9D2AF92"/>
<evidence type="ECO:0000256" key="5">
    <source>
        <dbReference type="ARBA" id="ARBA00022741"/>
    </source>
</evidence>
<protein>
    <submittedName>
        <fullName evidence="12">ABC transporter ATP-binding protein/permease</fullName>
    </submittedName>
</protein>
<dbReference type="SMART" id="SM00382">
    <property type="entry name" value="AAA"/>
    <property type="match status" value="1"/>
</dbReference>
<dbReference type="InterPro" id="IPR039421">
    <property type="entry name" value="Type_1_exporter"/>
</dbReference>
<feature type="transmembrane region" description="Helical" evidence="9">
    <location>
        <begin position="236"/>
        <end position="258"/>
    </location>
</feature>
<keyword evidence="4 9" id="KW-0812">Transmembrane</keyword>
<dbReference type="GO" id="GO:0005524">
    <property type="term" value="F:ATP binding"/>
    <property type="evidence" value="ECO:0007669"/>
    <property type="project" value="UniProtKB-KW"/>
</dbReference>
<keyword evidence="5" id="KW-0547">Nucleotide-binding</keyword>
<comment type="caution">
    <text evidence="12">The sequence shown here is derived from an EMBL/GenBank/DDBJ whole genome shotgun (WGS) entry which is preliminary data.</text>
</comment>
<dbReference type="SUPFAM" id="SSF90123">
    <property type="entry name" value="ABC transporter transmembrane region"/>
    <property type="match status" value="1"/>
</dbReference>
<dbReference type="InterPro" id="IPR011527">
    <property type="entry name" value="ABC1_TM_dom"/>
</dbReference>
<feature type="domain" description="ABC transporter" evidence="10">
    <location>
        <begin position="333"/>
        <end position="566"/>
    </location>
</feature>
<dbReference type="InterPro" id="IPR036640">
    <property type="entry name" value="ABC1_TM_sf"/>
</dbReference>
<dbReference type="FunFam" id="3.40.50.300:FF:000221">
    <property type="entry name" value="Multidrug ABC transporter ATP-binding protein"/>
    <property type="match status" value="1"/>
</dbReference>
<dbReference type="InterPro" id="IPR027417">
    <property type="entry name" value="P-loop_NTPase"/>
</dbReference>
<dbReference type="PROSITE" id="PS50893">
    <property type="entry name" value="ABC_TRANSPORTER_2"/>
    <property type="match status" value="1"/>
</dbReference>
<sequence>MKRYFQYLKEYKWSCIFGALSKWIEAVLELLVPLVVANIIDVGIGERGSISYVLAGGGVMLAMGAVGFGCAIFCQRSASIASQGFGTNVRNALFRHINTLSYRELDKIGTASLVTRTTNDVNQMQSAVAMIIRLVVRAPFIAVGSVILCFTIDWQIGLIVTVVAVLVGLVLWVIMHKSVPYYSKNQKKLDRLTQITNENLEGARVVRAFSRREGERERFDAAAEDMLQNSLRIGKISAWLNPLTFAIVNFGVAIILFVSGYKVNTDATFTSGEIVALINYMTQILNAMIVISNLVSLFTKAHASMNRVSEVFDTHSSIDVGGTAQPDPGAPAIRMKDVSFSYAGTEQYSLSDITLDIQRGATVGIIGGTGSGKSTLVSLLPRLYDVSRGEVEIFGHNVKEYPARALRDLFGVVPQSAALFSGTVRSNLQWGKSDATDEEMAQALKVACAYDFIMQKGGLDEPVTEAGKNFSGGQRQRLTIARAIVGRPPILVLDDSCSALDFATDAQVRKNIAALKDVTTVIISQRASSIRNADVIFVMEDGRIAGRGKHDELYETCPLYREICDSQSRVQA</sequence>
<evidence type="ECO:0000256" key="6">
    <source>
        <dbReference type="ARBA" id="ARBA00022840"/>
    </source>
</evidence>
<dbReference type="Pfam" id="PF00005">
    <property type="entry name" value="ABC_tran"/>
    <property type="match status" value="1"/>
</dbReference>
<organism evidence="12 13">
    <name type="scientific">Candidatus Borkfalkia faecipullorum</name>
    <dbReference type="NCBI Taxonomy" id="2838510"/>
    <lineage>
        <taxon>Bacteria</taxon>
        <taxon>Bacillati</taxon>
        <taxon>Bacillota</taxon>
        <taxon>Clostridia</taxon>
        <taxon>Christensenellales</taxon>
        <taxon>Christensenellaceae</taxon>
        <taxon>Candidatus Borkfalkia</taxon>
    </lineage>
</organism>
<keyword evidence="7 9" id="KW-1133">Transmembrane helix</keyword>
<evidence type="ECO:0000256" key="4">
    <source>
        <dbReference type="ARBA" id="ARBA00022692"/>
    </source>
</evidence>
<dbReference type="PROSITE" id="PS00211">
    <property type="entry name" value="ABC_TRANSPORTER_1"/>
    <property type="match status" value="1"/>
</dbReference>
<gene>
    <name evidence="12" type="ORF">H9741_02780</name>
</gene>